<dbReference type="Proteomes" id="UP000724584">
    <property type="component" value="Unassembled WGS sequence"/>
</dbReference>
<dbReference type="EMBL" id="JAGIZQ010000002">
    <property type="protein sequence ID" value="KAH6640236.1"/>
    <property type="molecule type" value="Genomic_DNA"/>
</dbReference>
<evidence type="ECO:0000313" key="2">
    <source>
        <dbReference type="Proteomes" id="UP000724584"/>
    </source>
</evidence>
<sequence>MTIYTTSVAALALLLGTAHGHMVMTTPTPFNLHGTAKLLQVDPLGKFPFPCQGLFDTVETTSIAAGNLQTVKINGGAQHGGGSCQFSLTYENPPPADKSKWKTIYTIIGGCPVSAAGNLPVTGTDADGRAQSLQCGNDSGVECIRQFDIPFPKELPNGNATFAWTWFNKIGNREVYMNCAPVSITGGADNQQFFDELPPIFLANVPGECTTGQGVFNIPNPGRFGRVLEQPLPGNEGSCPKVADVPTFEGGSGGGSGNGSGSGSGSGESSSIIASPVPSASAPPVASPPPTSSGFITQTVPAGASSTSVVAPPVPSATNGGGSGSVPPGGQPCSPNGAIICFSPTSFGLCANGLAIPQQVAAGTTCNEGVISRRSAKFVRW</sequence>
<keyword evidence="2" id="KW-1185">Reference proteome</keyword>
<evidence type="ECO:0000313" key="1">
    <source>
        <dbReference type="EMBL" id="KAH6640236.1"/>
    </source>
</evidence>
<protein>
    <submittedName>
        <fullName evidence="1">Uncharacterized protein</fullName>
    </submittedName>
</protein>
<organism evidence="1 2">
    <name type="scientific">Chaetomium tenue</name>
    <dbReference type="NCBI Taxonomy" id="1854479"/>
    <lineage>
        <taxon>Eukaryota</taxon>
        <taxon>Fungi</taxon>
        <taxon>Dikarya</taxon>
        <taxon>Ascomycota</taxon>
        <taxon>Pezizomycotina</taxon>
        <taxon>Sordariomycetes</taxon>
        <taxon>Sordariomycetidae</taxon>
        <taxon>Sordariales</taxon>
        <taxon>Chaetomiaceae</taxon>
        <taxon>Chaetomium</taxon>
    </lineage>
</organism>
<accession>A0ACB7PIL2</accession>
<name>A0ACB7PIL2_9PEZI</name>
<gene>
    <name evidence="1" type="ORF">F5144DRAFT_482972</name>
</gene>
<comment type="caution">
    <text evidence="1">The sequence shown here is derived from an EMBL/GenBank/DDBJ whole genome shotgun (WGS) entry which is preliminary data.</text>
</comment>
<proteinExistence type="predicted"/>
<reference evidence="1 2" key="1">
    <citation type="journal article" date="2021" name="Nat. Commun.">
        <title>Genetic determinants of endophytism in the Arabidopsis root mycobiome.</title>
        <authorList>
            <person name="Mesny F."/>
            <person name="Miyauchi S."/>
            <person name="Thiergart T."/>
            <person name="Pickel B."/>
            <person name="Atanasova L."/>
            <person name="Karlsson M."/>
            <person name="Huettel B."/>
            <person name="Barry K.W."/>
            <person name="Haridas S."/>
            <person name="Chen C."/>
            <person name="Bauer D."/>
            <person name="Andreopoulos W."/>
            <person name="Pangilinan J."/>
            <person name="LaButti K."/>
            <person name="Riley R."/>
            <person name="Lipzen A."/>
            <person name="Clum A."/>
            <person name="Drula E."/>
            <person name="Henrissat B."/>
            <person name="Kohler A."/>
            <person name="Grigoriev I.V."/>
            <person name="Martin F.M."/>
            <person name="Hacquard S."/>
        </authorList>
    </citation>
    <scope>NUCLEOTIDE SEQUENCE [LARGE SCALE GENOMIC DNA]</scope>
    <source>
        <strain evidence="1 2">MPI-SDFR-AT-0079</strain>
    </source>
</reference>